<sequence length="71" mass="8197">MSDNLKQRGPEDPTKININQAYELGYWTTRLRVSEDVLRRAVKAVGPLVTDVQKWLNEHRYMQGHSGCRLG</sequence>
<evidence type="ECO:0000313" key="2">
    <source>
        <dbReference type="Proteomes" id="UP001576780"/>
    </source>
</evidence>
<dbReference type="RefSeq" id="WP_413275550.1">
    <property type="nucleotide sequence ID" value="NZ_JBHFNT010000013.1"/>
</dbReference>
<dbReference type="Pfam" id="PF12244">
    <property type="entry name" value="DUF3606"/>
    <property type="match status" value="1"/>
</dbReference>
<accession>A0ABV4WDI6</accession>
<dbReference type="InterPro" id="IPR022037">
    <property type="entry name" value="DUF3606"/>
</dbReference>
<comment type="caution">
    <text evidence="1">The sequence shown here is derived from an EMBL/GenBank/DDBJ whole genome shotgun (WGS) entry which is preliminary data.</text>
</comment>
<gene>
    <name evidence="1" type="ORF">ACE1CA_00960</name>
</gene>
<keyword evidence="2" id="KW-1185">Reference proteome</keyword>
<name>A0ABV4WDI6_9CYAN</name>
<organism evidence="1 2">
    <name type="scientific">Floridaenema evergladense BLCC-F167</name>
    <dbReference type="NCBI Taxonomy" id="3153639"/>
    <lineage>
        <taxon>Bacteria</taxon>
        <taxon>Bacillati</taxon>
        <taxon>Cyanobacteriota</taxon>
        <taxon>Cyanophyceae</taxon>
        <taxon>Oscillatoriophycideae</taxon>
        <taxon>Aerosakkonematales</taxon>
        <taxon>Aerosakkonemataceae</taxon>
        <taxon>Floridanema</taxon>
        <taxon>Floridanema evergladense</taxon>
    </lineage>
</organism>
<protein>
    <submittedName>
        <fullName evidence="1">DUF3606 domain-containing protein</fullName>
    </submittedName>
</protein>
<reference evidence="1 2" key="1">
    <citation type="submission" date="2024-09" db="EMBL/GenBank/DDBJ databases">
        <title>Floridaenema gen nov. (Aerosakkonemataceae, Aerosakkonematales ord. nov., Cyanobacteria) from benthic tropical and subtropical fresh waters, with the description of four new species.</title>
        <authorList>
            <person name="Moretto J.A."/>
            <person name="Berthold D.E."/>
            <person name="Lefler F.W."/>
            <person name="Huang I.-S."/>
            <person name="Laughinghouse H. IV."/>
        </authorList>
    </citation>
    <scope>NUCLEOTIDE SEQUENCE [LARGE SCALE GENOMIC DNA]</scope>
    <source>
        <strain evidence="1 2">BLCC-F167</strain>
    </source>
</reference>
<dbReference type="EMBL" id="JBHFNT010000013">
    <property type="protein sequence ID" value="MFB2833082.1"/>
    <property type="molecule type" value="Genomic_DNA"/>
</dbReference>
<proteinExistence type="predicted"/>
<evidence type="ECO:0000313" key="1">
    <source>
        <dbReference type="EMBL" id="MFB2833082.1"/>
    </source>
</evidence>
<dbReference type="Proteomes" id="UP001576780">
    <property type="component" value="Unassembled WGS sequence"/>
</dbReference>